<proteinExistence type="predicted"/>
<sequence>MFCNLARPAEFELAALISMTDFSRQWPICLTQIAYKKD</sequence>
<dbReference type="EMBL" id="JH393257">
    <property type="protein sequence ID" value="EHJ94536.1"/>
    <property type="molecule type" value="Genomic_DNA"/>
</dbReference>
<reference evidence="1 2" key="1">
    <citation type="submission" date="2011-10" db="EMBL/GenBank/DDBJ databases">
        <authorList>
            <person name="Quillaguamn J."/>
            <person name="Guzmn D."/>
            <person name="Balderrama-Subieta A."/>
            <person name="Cardona-Ortuo C."/>
            <person name="Guevara-Martnez M."/>
            <person name="Callisaya-Quispe N."/>
        </authorList>
    </citation>
    <scope>NUCLEOTIDE SEQUENCE [LARGE SCALE GENOMIC DNA]</scope>
    <source>
        <strain evidence="1 2">LC1</strain>
    </source>
</reference>
<evidence type="ECO:0000313" key="2">
    <source>
        <dbReference type="Proteomes" id="UP000005756"/>
    </source>
</evidence>
<evidence type="ECO:0000313" key="1">
    <source>
        <dbReference type="EMBL" id="EHJ94536.1"/>
    </source>
</evidence>
<dbReference type="Proteomes" id="UP000005756">
    <property type="component" value="Unassembled WGS sequence"/>
</dbReference>
<dbReference type="AlphaFoldDB" id="A0A7U9C535"/>
<gene>
    <name evidence="1" type="ORF">KUC_1495</name>
</gene>
<accession>A0A7U9C535</accession>
<organism evidence="1 2">
    <name type="scientific">Vreelandella boliviensis LC1</name>
    <dbReference type="NCBI Taxonomy" id="1072583"/>
    <lineage>
        <taxon>Bacteria</taxon>
        <taxon>Pseudomonadati</taxon>
        <taxon>Pseudomonadota</taxon>
        <taxon>Gammaproteobacteria</taxon>
        <taxon>Oceanospirillales</taxon>
        <taxon>Halomonadaceae</taxon>
        <taxon>Vreelandella</taxon>
    </lineage>
</organism>
<name>A0A7U9C535_9GAMM</name>
<protein>
    <submittedName>
        <fullName evidence="1">Uncharacterized protein</fullName>
    </submittedName>
</protein>